<evidence type="ECO:0000313" key="9">
    <source>
        <dbReference type="Proteomes" id="UP000054466"/>
    </source>
</evidence>
<dbReference type="EMBL" id="KN847043">
    <property type="protein sequence ID" value="KIW28136.1"/>
    <property type="molecule type" value="Genomic_DNA"/>
</dbReference>
<evidence type="ECO:0000256" key="2">
    <source>
        <dbReference type="ARBA" id="ARBA00022723"/>
    </source>
</evidence>
<dbReference type="HOGENOM" id="CLU_001570_14_11_1"/>
<dbReference type="STRING" id="569365.A0A0D1ZJH3"/>
<dbReference type="InterPro" id="IPR050121">
    <property type="entry name" value="Cytochrome_P450_monoxygenase"/>
</dbReference>
<protein>
    <recommendedName>
        <fullName evidence="10">Benzoate 4-monooxygenase</fullName>
    </recommendedName>
</protein>
<dbReference type="Gene3D" id="1.10.630.10">
    <property type="entry name" value="Cytochrome P450"/>
    <property type="match status" value="1"/>
</dbReference>
<dbReference type="AlphaFoldDB" id="A0A0D1ZJH3"/>
<dbReference type="OrthoDB" id="2789670at2759"/>
<dbReference type="PRINTS" id="PR00463">
    <property type="entry name" value="EP450I"/>
</dbReference>
<reference evidence="8 9" key="1">
    <citation type="submission" date="2015-01" db="EMBL/GenBank/DDBJ databases">
        <title>The Genome Sequence of Cladophialophora immunda CBS83496.</title>
        <authorList>
            <consortium name="The Broad Institute Genomics Platform"/>
            <person name="Cuomo C."/>
            <person name="de Hoog S."/>
            <person name="Gorbushina A."/>
            <person name="Stielow B."/>
            <person name="Teixiera M."/>
            <person name="Abouelleil A."/>
            <person name="Chapman S.B."/>
            <person name="Priest M."/>
            <person name="Young S.K."/>
            <person name="Wortman J."/>
            <person name="Nusbaum C."/>
            <person name="Birren B."/>
        </authorList>
    </citation>
    <scope>NUCLEOTIDE SEQUENCE [LARGE SCALE GENOMIC DNA]</scope>
    <source>
        <strain evidence="8 9">CBS 83496</strain>
    </source>
</reference>
<evidence type="ECO:0000256" key="6">
    <source>
        <dbReference type="RuleBase" id="RU000461"/>
    </source>
</evidence>
<keyword evidence="9" id="KW-1185">Reference proteome</keyword>
<dbReference type="GO" id="GO:0020037">
    <property type="term" value="F:heme binding"/>
    <property type="evidence" value="ECO:0007669"/>
    <property type="project" value="InterPro"/>
</dbReference>
<evidence type="ECO:0000313" key="8">
    <source>
        <dbReference type="EMBL" id="KIW28136.1"/>
    </source>
</evidence>
<dbReference type="GeneID" id="27347012"/>
<dbReference type="GO" id="GO:0016705">
    <property type="term" value="F:oxidoreductase activity, acting on paired donors, with incorporation or reduction of molecular oxygen"/>
    <property type="evidence" value="ECO:0007669"/>
    <property type="project" value="InterPro"/>
</dbReference>
<keyword evidence="6" id="KW-0503">Monooxygenase</keyword>
<name>A0A0D1ZJH3_9EURO</name>
<accession>A0A0D1ZJH3</accession>
<dbReference type="CDD" id="cd11061">
    <property type="entry name" value="CYP67-like"/>
    <property type="match status" value="1"/>
</dbReference>
<gene>
    <name evidence="8" type="ORF">PV07_07818</name>
</gene>
<dbReference type="InterPro" id="IPR002401">
    <property type="entry name" value="Cyt_P450_E_grp-I"/>
</dbReference>
<dbReference type="RefSeq" id="XP_016248352.1">
    <property type="nucleotide sequence ID" value="XM_016394933.1"/>
</dbReference>
<dbReference type="PRINTS" id="PR00385">
    <property type="entry name" value="P450"/>
</dbReference>
<feature type="transmembrane region" description="Helical" evidence="7">
    <location>
        <begin position="6"/>
        <end position="29"/>
    </location>
</feature>
<keyword evidence="2 5" id="KW-0479">Metal-binding</keyword>
<proteinExistence type="inferred from homology"/>
<dbReference type="GO" id="GO:0004497">
    <property type="term" value="F:monooxygenase activity"/>
    <property type="evidence" value="ECO:0007669"/>
    <property type="project" value="UniProtKB-KW"/>
</dbReference>
<dbReference type="PANTHER" id="PTHR24305">
    <property type="entry name" value="CYTOCHROME P450"/>
    <property type="match status" value="1"/>
</dbReference>
<dbReference type="SUPFAM" id="SSF48264">
    <property type="entry name" value="Cytochrome P450"/>
    <property type="match status" value="1"/>
</dbReference>
<comment type="cofactor">
    <cofactor evidence="1 5">
        <name>heme</name>
        <dbReference type="ChEBI" id="CHEBI:30413"/>
    </cofactor>
</comment>
<dbReference type="Proteomes" id="UP000054466">
    <property type="component" value="Unassembled WGS sequence"/>
</dbReference>
<dbReference type="InterPro" id="IPR001128">
    <property type="entry name" value="Cyt_P450"/>
</dbReference>
<comment type="similarity">
    <text evidence="6">Belongs to the cytochrome P450 family.</text>
</comment>
<keyword evidence="3 6" id="KW-0560">Oxidoreductase</keyword>
<dbReference type="PROSITE" id="PS00086">
    <property type="entry name" value="CYTOCHROME_P450"/>
    <property type="match status" value="1"/>
</dbReference>
<feature type="binding site" description="axial binding residue" evidence="5">
    <location>
        <position position="475"/>
    </location>
    <ligand>
        <name>heme</name>
        <dbReference type="ChEBI" id="CHEBI:30413"/>
    </ligand>
    <ligandPart>
        <name>Fe</name>
        <dbReference type="ChEBI" id="CHEBI:18248"/>
    </ligandPart>
</feature>
<keyword evidence="4 5" id="KW-0408">Iron</keyword>
<organism evidence="8 9">
    <name type="scientific">Cladophialophora immunda</name>
    <dbReference type="NCBI Taxonomy" id="569365"/>
    <lineage>
        <taxon>Eukaryota</taxon>
        <taxon>Fungi</taxon>
        <taxon>Dikarya</taxon>
        <taxon>Ascomycota</taxon>
        <taxon>Pezizomycotina</taxon>
        <taxon>Eurotiomycetes</taxon>
        <taxon>Chaetothyriomycetidae</taxon>
        <taxon>Chaetothyriales</taxon>
        <taxon>Herpotrichiellaceae</taxon>
        <taxon>Cladophialophora</taxon>
    </lineage>
</organism>
<keyword evidence="7" id="KW-0472">Membrane</keyword>
<evidence type="ECO:0000256" key="4">
    <source>
        <dbReference type="ARBA" id="ARBA00023004"/>
    </source>
</evidence>
<evidence type="ECO:0000256" key="3">
    <source>
        <dbReference type="ARBA" id="ARBA00023002"/>
    </source>
</evidence>
<dbReference type="InterPro" id="IPR017972">
    <property type="entry name" value="Cyt_P450_CS"/>
</dbReference>
<evidence type="ECO:0008006" key="10">
    <source>
        <dbReference type="Google" id="ProtNLM"/>
    </source>
</evidence>
<keyword evidence="7" id="KW-1133">Transmembrane helix</keyword>
<dbReference type="InterPro" id="IPR036396">
    <property type="entry name" value="Cyt_P450_sf"/>
</dbReference>
<sequence>MITPVAAVSLVALSCAVLLLLRPIVIFWLDPLDLRKYRAPSFLAATTPLWLMWETWMQRRSATIHAELAKCEDDVLRVAPNMLMFNDPQAVKDIYGHLAARKIVKDVFYDKIAGDVHDIVNTRDHDDHGRKRKYLANSFALKTVVDMEPVIRKNFKNLLVRIDAFCAASEADPKAQQSFNIRQWLNYFTLDVISDMAFGYCTGFLTQGGDSRQAQTQGGISYEVGSLINALQQGVRHSLTVAQVVSPRTVPWLKALSRCTPLGYRVTHAKDADDFENLCIYQLRKRLEQGPPERDTQDFIANILKDKAGSDRPVPFRELVAESQVLMNAGSDTTAAGLTSTIYHLLSNPETMSRLRAEVDSRVSPDDPQEILPYDLVRDLPYLRACIDETLRLRPPIAYPLQRLVVAPEGAIIAGRHIKQGTVVAVPPFSIHRKETVFPEPDRFNPDRWLNKDDPVQLEALRNYYIPFSQGPRACLGRHIAIIELQILISSLVRRYDIQLEREGQELLIFERFNSNPGPLPIRIRRRA</sequence>
<evidence type="ECO:0000256" key="7">
    <source>
        <dbReference type="SAM" id="Phobius"/>
    </source>
</evidence>
<evidence type="ECO:0000256" key="5">
    <source>
        <dbReference type="PIRSR" id="PIRSR602401-1"/>
    </source>
</evidence>
<evidence type="ECO:0000256" key="1">
    <source>
        <dbReference type="ARBA" id="ARBA00001971"/>
    </source>
</evidence>
<dbReference type="Pfam" id="PF00067">
    <property type="entry name" value="p450"/>
    <property type="match status" value="1"/>
</dbReference>
<dbReference type="VEuPathDB" id="FungiDB:PV07_07818"/>
<dbReference type="GO" id="GO:0005506">
    <property type="term" value="F:iron ion binding"/>
    <property type="evidence" value="ECO:0007669"/>
    <property type="project" value="InterPro"/>
</dbReference>
<dbReference type="PANTHER" id="PTHR24305:SF172">
    <property type="entry name" value="P450, PUTATIVE (EUROFUNG)-RELATED"/>
    <property type="match status" value="1"/>
</dbReference>
<keyword evidence="5 6" id="KW-0349">Heme</keyword>
<keyword evidence="7" id="KW-0812">Transmembrane</keyword>